<keyword evidence="5" id="KW-0963">Cytoplasm</keyword>
<dbReference type="Proteomes" id="UP000198716">
    <property type="component" value="Unassembled WGS sequence"/>
</dbReference>
<comment type="subcellular location">
    <subcellularLocation>
        <location evidence="1">Cytoplasm</location>
    </subcellularLocation>
</comment>
<keyword evidence="7 12" id="KW-0808">Transferase</keyword>
<evidence type="ECO:0000256" key="10">
    <source>
        <dbReference type="ARBA" id="ARBA00031323"/>
    </source>
</evidence>
<evidence type="ECO:0000256" key="8">
    <source>
        <dbReference type="ARBA" id="ARBA00022691"/>
    </source>
</evidence>
<comment type="similarity">
    <text evidence="2">Belongs to the methyltransferase superfamily. L-isoaspartyl/D-aspartyl protein methyltransferase family.</text>
</comment>
<dbReference type="GO" id="GO:0032259">
    <property type="term" value="P:methylation"/>
    <property type="evidence" value="ECO:0007669"/>
    <property type="project" value="UniProtKB-KW"/>
</dbReference>
<dbReference type="SUPFAM" id="SSF53335">
    <property type="entry name" value="S-adenosyl-L-methionine-dependent methyltransferases"/>
    <property type="match status" value="1"/>
</dbReference>
<dbReference type="NCBIfam" id="TIGR04364">
    <property type="entry name" value="methyltran_FxLD"/>
    <property type="match status" value="1"/>
</dbReference>
<accession>A0A1I2CJ31</accession>
<dbReference type="EMBL" id="FOMZ01000022">
    <property type="protein sequence ID" value="SFE67833.1"/>
    <property type="molecule type" value="Genomic_DNA"/>
</dbReference>
<keyword evidence="8" id="KW-0949">S-adenosyl-L-methionine</keyword>
<keyword evidence="13" id="KW-1185">Reference proteome</keyword>
<dbReference type="InterPro" id="IPR000682">
    <property type="entry name" value="PCMT"/>
</dbReference>
<organism evidence="12 13">
    <name type="scientific">Actinopolyspora alba</name>
    <dbReference type="NCBI Taxonomy" id="673379"/>
    <lineage>
        <taxon>Bacteria</taxon>
        <taxon>Bacillati</taxon>
        <taxon>Actinomycetota</taxon>
        <taxon>Actinomycetes</taxon>
        <taxon>Actinopolysporales</taxon>
        <taxon>Actinopolysporaceae</taxon>
        <taxon>Actinopolyspora</taxon>
        <taxon>Actinopolyspora alba group</taxon>
    </lineage>
</organism>
<evidence type="ECO:0000256" key="9">
    <source>
        <dbReference type="ARBA" id="ARBA00030757"/>
    </source>
</evidence>
<evidence type="ECO:0000256" key="11">
    <source>
        <dbReference type="ARBA" id="ARBA00031350"/>
    </source>
</evidence>
<evidence type="ECO:0000256" key="2">
    <source>
        <dbReference type="ARBA" id="ARBA00005369"/>
    </source>
</evidence>
<dbReference type="GO" id="GO:0005737">
    <property type="term" value="C:cytoplasm"/>
    <property type="evidence" value="ECO:0007669"/>
    <property type="project" value="UniProtKB-SubCell"/>
</dbReference>
<evidence type="ECO:0000313" key="13">
    <source>
        <dbReference type="Proteomes" id="UP000198716"/>
    </source>
</evidence>
<evidence type="ECO:0000256" key="1">
    <source>
        <dbReference type="ARBA" id="ARBA00004496"/>
    </source>
</evidence>
<dbReference type="InterPro" id="IPR027573">
    <property type="entry name" value="Methyltran_FxLD"/>
</dbReference>
<dbReference type="GO" id="GO:0004719">
    <property type="term" value="F:protein-L-isoaspartate (D-aspartate) O-methyltransferase activity"/>
    <property type="evidence" value="ECO:0007669"/>
    <property type="project" value="UniProtKB-EC"/>
</dbReference>
<reference evidence="13" key="1">
    <citation type="submission" date="2016-10" db="EMBL/GenBank/DDBJ databases">
        <authorList>
            <person name="Varghese N."/>
            <person name="Submissions S."/>
        </authorList>
    </citation>
    <scope>NUCLEOTIDE SEQUENCE [LARGE SCALE GENOMIC DNA]</scope>
    <source>
        <strain evidence="13">DSM 45004</strain>
    </source>
</reference>
<dbReference type="Gene3D" id="3.40.50.150">
    <property type="entry name" value="Vaccinia Virus protein VP39"/>
    <property type="match status" value="1"/>
</dbReference>
<dbReference type="InterPro" id="IPR029063">
    <property type="entry name" value="SAM-dependent_MTases_sf"/>
</dbReference>
<evidence type="ECO:0000256" key="7">
    <source>
        <dbReference type="ARBA" id="ARBA00022679"/>
    </source>
</evidence>
<name>A0A1I2CJ31_9ACTN</name>
<dbReference type="PANTHER" id="PTHR11579:SF0">
    <property type="entry name" value="PROTEIN-L-ISOASPARTATE(D-ASPARTATE) O-METHYLTRANSFERASE"/>
    <property type="match status" value="1"/>
</dbReference>
<dbReference type="Pfam" id="PF01135">
    <property type="entry name" value="PCMT"/>
    <property type="match status" value="1"/>
</dbReference>
<evidence type="ECO:0000256" key="5">
    <source>
        <dbReference type="ARBA" id="ARBA00022490"/>
    </source>
</evidence>
<dbReference type="PANTHER" id="PTHR11579">
    <property type="entry name" value="PROTEIN-L-ISOASPARTATE O-METHYLTRANSFERASE"/>
    <property type="match status" value="1"/>
</dbReference>
<keyword evidence="6 12" id="KW-0489">Methyltransferase</keyword>
<gene>
    <name evidence="12" type="ORF">SAMN04487819_12217</name>
</gene>
<proteinExistence type="inferred from homology"/>
<evidence type="ECO:0000256" key="6">
    <source>
        <dbReference type="ARBA" id="ARBA00022603"/>
    </source>
</evidence>
<dbReference type="CDD" id="cd02440">
    <property type="entry name" value="AdoMet_MTases"/>
    <property type="match status" value="1"/>
</dbReference>
<dbReference type="RefSeq" id="WP_175496999.1">
    <property type="nucleotide sequence ID" value="NZ_FOMZ01000022.1"/>
</dbReference>
<evidence type="ECO:0000256" key="4">
    <source>
        <dbReference type="ARBA" id="ARBA00013346"/>
    </source>
</evidence>
<evidence type="ECO:0000256" key="3">
    <source>
        <dbReference type="ARBA" id="ARBA00011890"/>
    </source>
</evidence>
<sequence length="414" mass="44969">MSTSTDSAQADALREDMINQLWTMGAVRSERIADVFRVVDRRWFTPEAPLQQAYDPRAAVPIKRDEHGVAISTVSAPQLQAGMLEQADIRPGMSVLEIGSGGVNAAMLSHLAGPDGSVTSVDIDPEVTARARELLDRAGFPAVNVITADAAAGEVGDGPYDRIVVTVSAWDIPSAWMDQLAPRGRLVVPLRMRGLTRSLALDRQDDHLVSRSAEVCGFVTMQGQGATTEQLVSLRGSTVVVRFDDGWPDDQPPELDELVTTPRVELWSGVTLPGSESFDTLSFWLATRFAGFGRLAAEPDQKDTLASAEVLWFDPAVVTHDSVAYLTARRASPGVSEFGVYAFGPHADTLAEQMAEQIRVWDRERRHGPGPDIAVWPRETSDERLPPADLVITKRHSRITISWPAAEGAASQAE</sequence>
<dbReference type="EC" id="2.1.1.77" evidence="3"/>
<dbReference type="AlphaFoldDB" id="A0A1I2CJ31"/>
<protein>
    <recommendedName>
        <fullName evidence="4">Protein-L-isoaspartate O-methyltransferase</fullName>
        <ecNumber evidence="3">2.1.1.77</ecNumber>
    </recommendedName>
    <alternativeName>
        <fullName evidence="11">L-isoaspartyl protein carboxyl methyltransferase</fullName>
    </alternativeName>
    <alternativeName>
        <fullName evidence="9">Protein L-isoaspartyl methyltransferase</fullName>
    </alternativeName>
    <alternativeName>
        <fullName evidence="10">Protein-beta-aspartate methyltransferase</fullName>
    </alternativeName>
</protein>
<evidence type="ECO:0000313" key="12">
    <source>
        <dbReference type="EMBL" id="SFE67833.1"/>
    </source>
</evidence>